<keyword evidence="3" id="KW-0489">Methyltransferase</keyword>
<gene>
    <name evidence="7" type="primary">cbiT</name>
    <name evidence="7" type="ORF">LL038_22850</name>
</gene>
<dbReference type="EMBL" id="CP086239">
    <property type="protein sequence ID" value="WAG60327.1"/>
    <property type="molecule type" value="Genomic_DNA"/>
</dbReference>
<dbReference type="RefSeq" id="WP_216122597.1">
    <property type="nucleotide sequence ID" value="NZ_CP086239.1"/>
</dbReference>
<evidence type="ECO:0000256" key="4">
    <source>
        <dbReference type="ARBA" id="ARBA00022679"/>
    </source>
</evidence>
<evidence type="ECO:0000256" key="5">
    <source>
        <dbReference type="ARBA" id="ARBA00022691"/>
    </source>
</evidence>
<feature type="domain" description="Methyltransferase" evidence="6">
    <location>
        <begin position="32"/>
        <end position="109"/>
    </location>
</feature>
<reference evidence="7" key="1">
    <citation type="submission" date="2021-11" db="EMBL/GenBank/DDBJ databases">
        <title>Clostridia strains as spoilage organisms.</title>
        <authorList>
            <person name="Wambui J."/>
            <person name="Stevens M.J.A."/>
            <person name="Stephan R."/>
        </authorList>
    </citation>
    <scope>NUCLEOTIDE SEQUENCE</scope>
    <source>
        <strain evidence="7">CF009</strain>
    </source>
</reference>
<dbReference type="Pfam" id="PF13847">
    <property type="entry name" value="Methyltransf_31"/>
    <property type="match status" value="1"/>
</dbReference>
<comment type="pathway">
    <text evidence="1">Cofactor biosynthesis; adenosylcobalamin biosynthesis.</text>
</comment>
<sequence>MRFIKDDEFIRGNCPMTKEEVRILSVVKLELEDNYRVIDIGAGTGSVSIQIAQICKNGKVIAIEKDNDALEVLKQNKEKFKTSNLEIINFEAMEIASNIIGEFDAIFVGGSGGNIADIIEKYGDKLKNGKNIVLNFITINNVYKAMEALKKLKYEVECVQIQVSRTKGKSYMLMANNPIFVVTGRKQ</sequence>
<dbReference type="PROSITE" id="PS01131">
    <property type="entry name" value="RRNA_A_DIMETH"/>
    <property type="match status" value="1"/>
</dbReference>
<dbReference type="PANTHER" id="PTHR43182">
    <property type="entry name" value="COBALT-PRECORRIN-6B C(15)-METHYLTRANSFERASE (DECARBOXYLATING)"/>
    <property type="match status" value="1"/>
</dbReference>
<keyword evidence="2" id="KW-0169">Cobalamin biosynthesis</keyword>
<dbReference type="Proteomes" id="UP001164733">
    <property type="component" value="Chromosome"/>
</dbReference>
<dbReference type="PANTHER" id="PTHR43182:SF1">
    <property type="entry name" value="COBALT-PRECORRIN-7 C(5)-METHYLTRANSFERASE"/>
    <property type="match status" value="1"/>
</dbReference>
<dbReference type="GO" id="GO:0000179">
    <property type="term" value="F:rRNA (adenine-N6,N6-)-dimethyltransferase activity"/>
    <property type="evidence" value="ECO:0007669"/>
    <property type="project" value="InterPro"/>
</dbReference>
<keyword evidence="4" id="KW-0808">Transferase</keyword>
<evidence type="ECO:0000256" key="1">
    <source>
        <dbReference type="ARBA" id="ARBA00004953"/>
    </source>
</evidence>
<evidence type="ECO:0000313" key="7">
    <source>
        <dbReference type="EMBL" id="WAG60327.1"/>
    </source>
</evidence>
<keyword evidence="5" id="KW-0949">S-adenosyl-L-methionine</keyword>
<dbReference type="AlphaFoldDB" id="A0AA47EHI6"/>
<dbReference type="GO" id="GO:0009236">
    <property type="term" value="P:cobalamin biosynthetic process"/>
    <property type="evidence" value="ECO:0007669"/>
    <property type="project" value="UniProtKB-KW"/>
</dbReference>
<dbReference type="InterPro" id="IPR014008">
    <property type="entry name" value="Cbl_synth_MTase_CbiT"/>
</dbReference>
<evidence type="ECO:0000259" key="6">
    <source>
        <dbReference type="Pfam" id="PF13847"/>
    </source>
</evidence>
<evidence type="ECO:0000313" key="8">
    <source>
        <dbReference type="Proteomes" id="UP001164733"/>
    </source>
</evidence>
<dbReference type="InterPro" id="IPR050714">
    <property type="entry name" value="Cobalamin_biosynth_MTase"/>
</dbReference>
<proteinExistence type="predicted"/>
<evidence type="ECO:0000256" key="2">
    <source>
        <dbReference type="ARBA" id="ARBA00022573"/>
    </source>
</evidence>
<protein>
    <submittedName>
        <fullName evidence="7">Precorrin-6Y C5,15-methyltransferase (Decarboxylating) subunit CbiT</fullName>
    </submittedName>
</protein>
<name>A0AA47EHI6_9CLOT</name>
<accession>A0AA47EHI6</accession>
<evidence type="ECO:0000256" key="3">
    <source>
        <dbReference type="ARBA" id="ARBA00022603"/>
    </source>
</evidence>
<dbReference type="GO" id="GO:0008276">
    <property type="term" value="F:protein methyltransferase activity"/>
    <property type="evidence" value="ECO:0007669"/>
    <property type="project" value="InterPro"/>
</dbReference>
<dbReference type="InterPro" id="IPR020596">
    <property type="entry name" value="rRNA_Ade_Mease_Trfase_CS"/>
</dbReference>
<dbReference type="NCBIfam" id="TIGR02469">
    <property type="entry name" value="CbiT"/>
    <property type="match status" value="1"/>
</dbReference>
<dbReference type="InterPro" id="IPR025714">
    <property type="entry name" value="Methyltranfer_dom"/>
</dbReference>
<dbReference type="CDD" id="cd02440">
    <property type="entry name" value="AdoMet_MTases"/>
    <property type="match status" value="1"/>
</dbReference>
<organism evidence="7 8">
    <name type="scientific">Clostridium estertheticum</name>
    <dbReference type="NCBI Taxonomy" id="238834"/>
    <lineage>
        <taxon>Bacteria</taxon>
        <taxon>Bacillati</taxon>
        <taxon>Bacillota</taxon>
        <taxon>Clostridia</taxon>
        <taxon>Eubacteriales</taxon>
        <taxon>Clostridiaceae</taxon>
        <taxon>Clostridium</taxon>
    </lineage>
</organism>